<organism evidence="2 3">
    <name type="scientific">Reichenbachiella carrageenanivorans</name>
    <dbReference type="NCBI Taxonomy" id="2979869"/>
    <lineage>
        <taxon>Bacteria</taxon>
        <taxon>Pseudomonadati</taxon>
        <taxon>Bacteroidota</taxon>
        <taxon>Cytophagia</taxon>
        <taxon>Cytophagales</taxon>
        <taxon>Reichenbachiellaceae</taxon>
        <taxon>Reichenbachiella</taxon>
    </lineage>
</organism>
<dbReference type="InterPro" id="IPR004103">
    <property type="entry name" value="Lyase_8_C"/>
</dbReference>
<dbReference type="Pfam" id="PF02884">
    <property type="entry name" value="Lyase_8_C"/>
    <property type="match status" value="1"/>
</dbReference>
<dbReference type="InterPro" id="IPR011071">
    <property type="entry name" value="Lyase_8-like_C"/>
</dbReference>
<name>A0ABY6D860_9BACT</name>
<feature type="domain" description="Polysaccharide lyase family 8 C-terminal" evidence="1">
    <location>
        <begin position="23"/>
        <end position="83"/>
    </location>
</feature>
<dbReference type="InterPro" id="IPR026444">
    <property type="entry name" value="Secre_tail"/>
</dbReference>
<reference evidence="2" key="1">
    <citation type="submission" date="2022-10" db="EMBL/GenBank/DDBJ databases">
        <title>Comparative genomics and taxonomic characterization of three novel marine species of genus Reichenbachiella exhibiting antioxidant and polysaccharide degradation activities.</title>
        <authorList>
            <person name="Muhammad N."/>
            <person name="Lee Y.-J."/>
            <person name="Ko J."/>
            <person name="Kim S.-G."/>
        </authorList>
    </citation>
    <scope>NUCLEOTIDE SEQUENCE</scope>
    <source>
        <strain evidence="2">Wsw4-B4</strain>
    </source>
</reference>
<evidence type="ECO:0000313" key="2">
    <source>
        <dbReference type="EMBL" id="UXX81363.1"/>
    </source>
</evidence>
<dbReference type="GO" id="GO:0016829">
    <property type="term" value="F:lyase activity"/>
    <property type="evidence" value="ECO:0007669"/>
    <property type="project" value="UniProtKB-KW"/>
</dbReference>
<evidence type="ECO:0000313" key="3">
    <source>
        <dbReference type="Proteomes" id="UP001062165"/>
    </source>
</evidence>
<keyword evidence="2" id="KW-0456">Lyase</keyword>
<sequence>MVPDISLADFKNYVRETSSVTLINSSNIQAVYHQADQVLEAVFYEPGTFTYGEGQVVAVNQKAILMLRESDGKLYVSAANPVHRGLKPSFVSGSNTTIGELPSTPLQVTLKGFDIEGEAAGTKIVLLDLPTDRAYEGGTVTETLTLLSDGGLGSIEVPYLDGIKIDNVEIEGFDPKKLYYVIALDHSDQVSVAGLTNEAYTISTIETEKNTWNIVVSHDGVSTTYKLQLERPETILGEITPLHQARVYPNPFADYIQIESPYPFQRARIYSANGQLVSSHDLANGSQVSLALLQPHLTYYLQLIGDGYKETHQLIKE</sequence>
<dbReference type="Proteomes" id="UP001062165">
    <property type="component" value="Chromosome"/>
</dbReference>
<dbReference type="SUPFAM" id="SSF49863">
    <property type="entry name" value="Hyaluronate lyase-like, C-terminal domain"/>
    <property type="match status" value="1"/>
</dbReference>
<gene>
    <name evidence="2" type="ORF">N7E81_13055</name>
</gene>
<dbReference type="RefSeq" id="WP_263053087.1">
    <property type="nucleotide sequence ID" value="NZ_CP106735.1"/>
</dbReference>
<accession>A0ABY6D860</accession>
<proteinExistence type="predicted"/>
<dbReference type="NCBIfam" id="TIGR04183">
    <property type="entry name" value="Por_Secre_tail"/>
    <property type="match status" value="1"/>
</dbReference>
<dbReference type="Gene3D" id="2.60.220.10">
    <property type="entry name" value="Polysaccharide lyase family 8-like, C-terminal"/>
    <property type="match status" value="1"/>
</dbReference>
<evidence type="ECO:0000259" key="1">
    <source>
        <dbReference type="Pfam" id="PF02884"/>
    </source>
</evidence>
<protein>
    <submittedName>
        <fullName evidence="2">Polysaccharide lyase beta-sandwich domain-containing protein</fullName>
    </submittedName>
</protein>
<keyword evidence="3" id="KW-1185">Reference proteome</keyword>
<dbReference type="EMBL" id="CP106735">
    <property type="protein sequence ID" value="UXX81363.1"/>
    <property type="molecule type" value="Genomic_DNA"/>
</dbReference>